<sequence length="197" mass="22308">MTKTYTDLIKKRNHAGGKSLNYSLSDECYTPSDQILPLLEYLDKDKTYYEPTSGKSSLIVDGFDKNEYKIVPSNGKDFFDCGPDDVYDGIITNPPYSIKDKFIEHCYSLGKPFALLLPVTSFQGGKRGRMFIEHGMSTLVYNNRVDFTGSGNPTFGNAWFMWGIIPSNTIYWVDNPKNGQPKKIAKPVIEKNDLFDL</sequence>
<gene>
    <name evidence="1" type="ORF">METZ01_LOCUS326713</name>
</gene>
<dbReference type="InterPro" id="IPR029063">
    <property type="entry name" value="SAM-dependent_MTases_sf"/>
</dbReference>
<dbReference type="AlphaFoldDB" id="A0A382PKC5"/>
<dbReference type="SUPFAM" id="SSF53335">
    <property type="entry name" value="S-adenosyl-L-methionine-dependent methyltransferases"/>
    <property type="match status" value="1"/>
</dbReference>
<organism evidence="1">
    <name type="scientific">marine metagenome</name>
    <dbReference type="NCBI Taxonomy" id="408172"/>
    <lineage>
        <taxon>unclassified sequences</taxon>
        <taxon>metagenomes</taxon>
        <taxon>ecological metagenomes</taxon>
    </lineage>
</organism>
<proteinExistence type="predicted"/>
<protein>
    <recommendedName>
        <fullName evidence="2">Site-specific DNA-methyltransferase (adenine-specific)</fullName>
    </recommendedName>
</protein>
<dbReference type="GO" id="GO:0003676">
    <property type="term" value="F:nucleic acid binding"/>
    <property type="evidence" value="ECO:0007669"/>
    <property type="project" value="InterPro"/>
</dbReference>
<dbReference type="GO" id="GO:0008168">
    <property type="term" value="F:methyltransferase activity"/>
    <property type="evidence" value="ECO:0007669"/>
    <property type="project" value="InterPro"/>
</dbReference>
<dbReference type="GO" id="GO:0032259">
    <property type="term" value="P:methylation"/>
    <property type="evidence" value="ECO:0007669"/>
    <property type="project" value="InterPro"/>
</dbReference>
<evidence type="ECO:0008006" key="2">
    <source>
        <dbReference type="Google" id="ProtNLM"/>
    </source>
</evidence>
<reference evidence="1" key="1">
    <citation type="submission" date="2018-05" db="EMBL/GenBank/DDBJ databases">
        <authorList>
            <person name="Lanie J.A."/>
            <person name="Ng W.-L."/>
            <person name="Kazmierczak K.M."/>
            <person name="Andrzejewski T.M."/>
            <person name="Davidsen T.M."/>
            <person name="Wayne K.J."/>
            <person name="Tettelin H."/>
            <person name="Glass J.I."/>
            <person name="Rusch D."/>
            <person name="Podicherti R."/>
            <person name="Tsui H.-C.T."/>
            <person name="Winkler M.E."/>
        </authorList>
    </citation>
    <scope>NUCLEOTIDE SEQUENCE</scope>
</reference>
<name>A0A382PKC5_9ZZZZ</name>
<accession>A0A382PKC5</accession>
<dbReference type="PROSITE" id="PS00092">
    <property type="entry name" value="N6_MTASE"/>
    <property type="match status" value="1"/>
</dbReference>
<dbReference type="EMBL" id="UINC01108042">
    <property type="protein sequence ID" value="SVC73859.1"/>
    <property type="molecule type" value="Genomic_DNA"/>
</dbReference>
<evidence type="ECO:0000313" key="1">
    <source>
        <dbReference type="EMBL" id="SVC73859.1"/>
    </source>
</evidence>
<dbReference type="InterPro" id="IPR002052">
    <property type="entry name" value="DNA_methylase_N6_adenine_CS"/>
</dbReference>